<evidence type="ECO:0000256" key="1">
    <source>
        <dbReference type="SAM" id="MobiDB-lite"/>
    </source>
</evidence>
<gene>
    <name evidence="2" type="ORF">TCE0_060f18912</name>
</gene>
<dbReference type="Proteomes" id="UP000053095">
    <property type="component" value="Unassembled WGS sequence"/>
</dbReference>
<evidence type="ECO:0000313" key="3">
    <source>
        <dbReference type="Proteomes" id="UP000053095"/>
    </source>
</evidence>
<dbReference type="EMBL" id="DF933856">
    <property type="protein sequence ID" value="GAM43802.1"/>
    <property type="molecule type" value="Genomic_DNA"/>
</dbReference>
<organism evidence="2 3">
    <name type="scientific">Talaromyces pinophilus</name>
    <name type="common">Penicillium pinophilum</name>
    <dbReference type="NCBI Taxonomy" id="128442"/>
    <lineage>
        <taxon>Eukaryota</taxon>
        <taxon>Fungi</taxon>
        <taxon>Dikarya</taxon>
        <taxon>Ascomycota</taxon>
        <taxon>Pezizomycotina</taxon>
        <taxon>Eurotiomycetes</taxon>
        <taxon>Eurotiomycetidae</taxon>
        <taxon>Eurotiales</taxon>
        <taxon>Trichocomaceae</taxon>
        <taxon>Talaromyces</taxon>
        <taxon>Talaromyces sect. Talaromyces</taxon>
    </lineage>
</organism>
<dbReference type="AlphaFoldDB" id="A0A6V8HR14"/>
<accession>A0A6V8HR14</accession>
<keyword evidence="3" id="KW-1185">Reference proteome</keyword>
<evidence type="ECO:0000313" key="2">
    <source>
        <dbReference type="EMBL" id="GAM43802.1"/>
    </source>
</evidence>
<feature type="region of interest" description="Disordered" evidence="1">
    <location>
        <begin position="17"/>
        <end position="62"/>
    </location>
</feature>
<reference evidence="3" key="1">
    <citation type="journal article" date="2015" name="Genome Announc.">
        <title>Draft genome sequence of Talaromyces cellulolyticus strain Y-94, a source of lignocellulosic biomass-degrading enzymes.</title>
        <authorList>
            <person name="Fujii T."/>
            <person name="Koike H."/>
            <person name="Sawayama S."/>
            <person name="Yano S."/>
            <person name="Inoue H."/>
        </authorList>
    </citation>
    <scope>NUCLEOTIDE SEQUENCE [LARGE SCALE GENOMIC DNA]</scope>
    <source>
        <strain evidence="3">Y-94</strain>
    </source>
</reference>
<comment type="caution">
    <text evidence="2">The sequence shown here is derived from an EMBL/GenBank/DDBJ whole genome shotgun (WGS) entry which is preliminary data.</text>
</comment>
<feature type="compositionally biased region" description="Polar residues" evidence="1">
    <location>
        <begin position="24"/>
        <end position="43"/>
    </location>
</feature>
<name>A0A6V8HR14_TALPI</name>
<protein>
    <submittedName>
        <fullName evidence="2">Uncharacterized protein</fullName>
    </submittedName>
</protein>
<proteinExistence type="predicted"/>
<sequence>MFKKFVSAVADAIADIDDNRKTQHQQGYQHQTFSPTPGQQPGYQPSAPYSGAGTQQNPYQGYNAPATGPECVGLQPILTKYHQFFALKAAPNFSICHDCYRTHIQPNQDLIYEFEPHHSTAPEEAFACDFVIPAIRSIFFQQCVPRRTAKPLVDFSKFCENLTPCDGAAISTRGRPYWQARRNKMKNFMSCETCFELYFKHTAFEHEFEKVPDGTLGGIQQWTCDMARTYFIRLAVVKLKKPHSDFSEFAEEVNTRISIPPCPGPNKPIVEFTPKLPNVVMTGTNGNAGNICLSCFSNFLAETPLEATAFAGARLASDQLGKVTCDLAHGYSQMAMIHAVQKRNVQIWLGAVRMGSKAEQCAGKKGMDEAEVVRDRRLKGDVIQWYQLNSSPSVEICPFCYWTKANMLGAGHMFSPVMRLPAPGHVHICSMMGSDTPETVSTSSPDNFPDSVTWRGRIMFNALRPGYEAGDWNALVSAGQMLATNAPPCGGNVRGFTRGSGRRWYGRVNQAYGNQSDCTIIFCEECYMRAVSGKPYANIFSQDMTNYAFTTAGSDGLVYCNTYTNRARGMVRQCAETGDLLSFARWWNVREELRKKKDSWKPIIEMQLQKQKLADAQKLAQFRLKLNAQQNALARMGAAGAAELAGGDTGWRYGNSQVGYGHWTAGAADAHMDWIRASNMPSGLGSSVNTVMDTQAILMQARQDELNFAAVE</sequence>